<gene>
    <name evidence="15" type="ORF">BJP51_02290</name>
</gene>
<dbReference type="CDD" id="cd06261">
    <property type="entry name" value="TM_PBP2"/>
    <property type="match status" value="1"/>
</dbReference>
<keyword evidence="2 13" id="KW-0813">Transport</keyword>
<dbReference type="EMBL" id="MKQP01000034">
    <property type="protein sequence ID" value="OMD28108.1"/>
    <property type="molecule type" value="Genomic_DNA"/>
</dbReference>
<evidence type="ECO:0000259" key="14">
    <source>
        <dbReference type="PROSITE" id="PS50928"/>
    </source>
</evidence>
<evidence type="ECO:0000313" key="15">
    <source>
        <dbReference type="EMBL" id="OMD28108.1"/>
    </source>
</evidence>
<keyword evidence="5 13" id="KW-0812">Transmembrane</keyword>
<reference evidence="15 16" key="1">
    <citation type="submission" date="2016-10" db="EMBL/GenBank/DDBJ databases">
        <title>Paenibacillus species isolates.</title>
        <authorList>
            <person name="Beno S.M."/>
        </authorList>
    </citation>
    <scope>NUCLEOTIDE SEQUENCE [LARGE SCALE GENOMIC DNA]</scope>
    <source>
        <strain evidence="15 16">FSL H7-0604</strain>
    </source>
</reference>
<evidence type="ECO:0000256" key="12">
    <source>
        <dbReference type="ARBA" id="ARBA00044774"/>
    </source>
</evidence>
<dbReference type="SUPFAM" id="SSF161098">
    <property type="entry name" value="MetI-like"/>
    <property type="match status" value="1"/>
</dbReference>
<evidence type="ECO:0000256" key="4">
    <source>
        <dbReference type="ARBA" id="ARBA00022596"/>
    </source>
</evidence>
<dbReference type="Gene3D" id="1.10.3720.10">
    <property type="entry name" value="MetI-like"/>
    <property type="match status" value="1"/>
</dbReference>
<dbReference type="InterPro" id="IPR000515">
    <property type="entry name" value="MetI-like"/>
</dbReference>
<dbReference type="GO" id="GO:0005886">
    <property type="term" value="C:plasma membrane"/>
    <property type="evidence" value="ECO:0007669"/>
    <property type="project" value="UniProtKB-SubCell"/>
</dbReference>
<feature type="transmembrane region" description="Helical" evidence="13">
    <location>
        <begin position="177"/>
        <end position="195"/>
    </location>
</feature>
<evidence type="ECO:0000256" key="9">
    <source>
        <dbReference type="ARBA" id="ARBA00023136"/>
    </source>
</evidence>
<dbReference type="PROSITE" id="PS51257">
    <property type="entry name" value="PROKAR_LIPOPROTEIN"/>
    <property type="match status" value="1"/>
</dbReference>
<evidence type="ECO:0000256" key="8">
    <source>
        <dbReference type="ARBA" id="ARBA00023112"/>
    </source>
</evidence>
<dbReference type="InterPro" id="IPR045621">
    <property type="entry name" value="BPD_transp_1_N"/>
</dbReference>
<feature type="transmembrane region" description="Helical" evidence="13">
    <location>
        <begin position="12"/>
        <end position="30"/>
    </location>
</feature>
<evidence type="ECO:0000256" key="13">
    <source>
        <dbReference type="RuleBase" id="RU363032"/>
    </source>
</evidence>
<comment type="caution">
    <text evidence="15">The sequence shown here is derived from an EMBL/GenBank/DDBJ whole genome shotgun (WGS) entry which is preliminary data.</text>
</comment>
<sequence>MNRYLLQRLLQLIPVLLGISCITFALMHLTPGDPAEIMLRADGIKPTQEAVEVTRLALGLDGPVHKQYFHWLNRVSHLDLGLSYSSGRPVFTELMSRFPATILLSACSVLSAILIALPIGVGSALNPGKLLDRLGRVCALLSVSMPGYWLSLLLIYYGAVKFKLFPVMGMDGVSSVILPALTLGFGMAGVYIRLIRSSLLDVLGKRYITAARAKGLQEWRIIIRHALRNALLPSLTLLGVNIAGLLGGSVIVETIFSWPGIGKYAIEAIFAKDYIVIQGYVLWMAVVVVLINLTVDLLHLLLDPRIRLR</sequence>
<dbReference type="PROSITE" id="PS50928">
    <property type="entry name" value="ABC_TM1"/>
    <property type="match status" value="1"/>
</dbReference>
<feature type="transmembrane region" description="Helical" evidence="13">
    <location>
        <begin position="137"/>
        <end position="157"/>
    </location>
</feature>
<comment type="subunit">
    <text evidence="11">The complex is composed of two ATP-binding proteins (NikD and NikE), two transmembrane proteins (NikB and NikC) and a solute-binding protein (NikA).</text>
</comment>
<protein>
    <recommendedName>
        <fullName evidence="12">Nickel import system permease protein NikB</fullName>
    </recommendedName>
</protein>
<dbReference type="InterPro" id="IPR035906">
    <property type="entry name" value="MetI-like_sf"/>
</dbReference>
<dbReference type="PANTHER" id="PTHR43163">
    <property type="entry name" value="DIPEPTIDE TRANSPORT SYSTEM PERMEASE PROTEIN DPPB-RELATED"/>
    <property type="match status" value="1"/>
</dbReference>
<evidence type="ECO:0000256" key="3">
    <source>
        <dbReference type="ARBA" id="ARBA00022475"/>
    </source>
</evidence>
<keyword evidence="9 13" id="KW-0472">Membrane</keyword>
<evidence type="ECO:0000256" key="7">
    <source>
        <dbReference type="ARBA" id="ARBA00023065"/>
    </source>
</evidence>
<keyword evidence="7" id="KW-0406">Ion transport</keyword>
<accession>A0A1R0X442</accession>
<proteinExistence type="inferred from homology"/>
<organism evidence="15 16">
    <name type="scientific">Paenibacillus odorifer</name>
    <dbReference type="NCBI Taxonomy" id="189426"/>
    <lineage>
        <taxon>Bacteria</taxon>
        <taxon>Bacillati</taxon>
        <taxon>Bacillota</taxon>
        <taxon>Bacilli</taxon>
        <taxon>Bacillales</taxon>
        <taxon>Paenibacillaceae</taxon>
        <taxon>Paenibacillus</taxon>
    </lineage>
</organism>
<evidence type="ECO:0000256" key="2">
    <source>
        <dbReference type="ARBA" id="ARBA00022448"/>
    </source>
</evidence>
<name>A0A1R0X442_9BACL</name>
<feature type="transmembrane region" description="Helical" evidence="13">
    <location>
        <begin position="230"/>
        <end position="252"/>
    </location>
</feature>
<evidence type="ECO:0000256" key="1">
    <source>
        <dbReference type="ARBA" id="ARBA00004651"/>
    </source>
</evidence>
<keyword evidence="4" id="KW-0533">Nickel</keyword>
<dbReference type="InterPro" id="IPR050045">
    <property type="entry name" value="Opp2B"/>
</dbReference>
<dbReference type="GO" id="GO:0015099">
    <property type="term" value="F:nickel cation transmembrane transporter activity"/>
    <property type="evidence" value="ECO:0007669"/>
    <property type="project" value="InterPro"/>
</dbReference>
<evidence type="ECO:0000256" key="5">
    <source>
        <dbReference type="ARBA" id="ARBA00022692"/>
    </source>
</evidence>
<feature type="transmembrane region" description="Helical" evidence="13">
    <location>
        <begin position="102"/>
        <end position="125"/>
    </location>
</feature>
<dbReference type="Proteomes" id="UP000187465">
    <property type="component" value="Unassembled WGS sequence"/>
</dbReference>
<evidence type="ECO:0000256" key="11">
    <source>
        <dbReference type="ARBA" id="ARBA00038669"/>
    </source>
</evidence>
<evidence type="ECO:0000256" key="6">
    <source>
        <dbReference type="ARBA" id="ARBA00022989"/>
    </source>
</evidence>
<dbReference type="AlphaFoldDB" id="A0A1R0X442"/>
<comment type="similarity">
    <text evidence="10">Belongs to the binding-protein-dependent transport system permease family. OppBC subfamily.</text>
</comment>
<dbReference type="KEGG" id="pod:PODO_15665"/>
<dbReference type="Pfam" id="PF19300">
    <property type="entry name" value="BPD_transp_1_N"/>
    <property type="match status" value="1"/>
</dbReference>
<evidence type="ECO:0000256" key="10">
    <source>
        <dbReference type="ARBA" id="ARBA00024202"/>
    </source>
</evidence>
<keyword evidence="6 13" id="KW-1133">Transmembrane helix</keyword>
<evidence type="ECO:0000313" key="16">
    <source>
        <dbReference type="Proteomes" id="UP000187465"/>
    </source>
</evidence>
<comment type="subcellular location">
    <subcellularLocation>
        <location evidence="1 13">Cell membrane</location>
        <topology evidence="1 13">Multi-pass membrane protein</topology>
    </subcellularLocation>
</comment>
<dbReference type="Pfam" id="PF00528">
    <property type="entry name" value="BPD_transp_1"/>
    <property type="match status" value="1"/>
</dbReference>
<dbReference type="PANTHER" id="PTHR43163:SF6">
    <property type="entry name" value="DIPEPTIDE TRANSPORT SYSTEM PERMEASE PROTEIN DPPB-RELATED"/>
    <property type="match status" value="1"/>
</dbReference>
<dbReference type="NCBIfam" id="NF045470">
    <property type="entry name" value="Opp2B"/>
    <property type="match status" value="1"/>
</dbReference>
<keyword evidence="8" id="KW-0921">Nickel transport</keyword>
<feature type="domain" description="ABC transmembrane type-1" evidence="14">
    <location>
        <begin position="98"/>
        <end position="299"/>
    </location>
</feature>
<keyword evidence="3" id="KW-1003">Cell membrane</keyword>
<feature type="transmembrane region" description="Helical" evidence="13">
    <location>
        <begin position="280"/>
        <end position="302"/>
    </location>
</feature>